<reference evidence="1 2" key="1">
    <citation type="submission" date="2018-11" db="EMBL/GenBank/DDBJ databases">
        <authorList>
            <consortium name="Pathogen Informatics"/>
        </authorList>
    </citation>
    <scope>NUCLEOTIDE SEQUENCE [LARGE SCALE GENOMIC DNA]</scope>
</reference>
<organism evidence="1 2">
    <name type="scientific">Dibothriocephalus latus</name>
    <name type="common">Fish tapeworm</name>
    <name type="synonym">Diphyllobothrium latum</name>
    <dbReference type="NCBI Taxonomy" id="60516"/>
    <lineage>
        <taxon>Eukaryota</taxon>
        <taxon>Metazoa</taxon>
        <taxon>Spiralia</taxon>
        <taxon>Lophotrochozoa</taxon>
        <taxon>Platyhelminthes</taxon>
        <taxon>Cestoda</taxon>
        <taxon>Eucestoda</taxon>
        <taxon>Diphyllobothriidea</taxon>
        <taxon>Diphyllobothriidae</taxon>
        <taxon>Dibothriocephalus</taxon>
    </lineage>
</organism>
<dbReference type="Proteomes" id="UP000281553">
    <property type="component" value="Unassembled WGS sequence"/>
</dbReference>
<name>A0A3P7NX25_DIBLA</name>
<gene>
    <name evidence="1" type="ORF">DILT_LOCUS8563</name>
</gene>
<dbReference type="OrthoDB" id="354304at2759"/>
<proteinExistence type="predicted"/>
<dbReference type="AlphaFoldDB" id="A0A3P7NX25"/>
<evidence type="ECO:0000313" key="2">
    <source>
        <dbReference type="Proteomes" id="UP000281553"/>
    </source>
</evidence>
<sequence length="86" mass="9588">MFIVFYRWTHNEHLHSFLRFGAEDVDGGFVTKLVPLPPAEPSKVFDENGKQDNAKASSATVACSGVETLFFMYEDDEYAGLPTLPS</sequence>
<evidence type="ECO:0000313" key="1">
    <source>
        <dbReference type="EMBL" id="VDN12732.1"/>
    </source>
</evidence>
<dbReference type="EMBL" id="UYRU01054605">
    <property type="protein sequence ID" value="VDN12732.1"/>
    <property type="molecule type" value="Genomic_DNA"/>
</dbReference>
<keyword evidence="2" id="KW-1185">Reference proteome</keyword>
<protein>
    <submittedName>
        <fullName evidence="1">Uncharacterized protein</fullName>
    </submittedName>
</protein>
<accession>A0A3P7NX25</accession>